<evidence type="ECO:0000256" key="1">
    <source>
        <dbReference type="SAM" id="MobiDB-lite"/>
    </source>
</evidence>
<keyword evidence="3" id="KW-1185">Reference proteome</keyword>
<sequence length="257" mass="29052">MNDGNSKTPYNSIYETLNSKNKKPDAEIVCCKHGCQCPYGRKPVEDNQYVNLPSPSKEQQVAEKLAAKLRKLEVKENETGGSGKGSRKKSNSKERKKKKPVVVEDNHLYEMMNPGTEGSTASSAPIATESIENNVKSENTAYASYVGVLTSSDAEHQVTRRGEFALYHQFESGRCIDNLAPGLPLMVVYFTTTKKHRHYPIRTSEYDGEIYYYVDCGYPIVRKHFSLNQLVQYYKTFGSIQLKADDTCAEGFSWWLE</sequence>
<dbReference type="eggNOG" id="ENOG502SZQ9">
    <property type="taxonomic scope" value="Eukaryota"/>
</dbReference>
<dbReference type="HOGENOM" id="CLU_1090852_0_0_1"/>
<dbReference type="Proteomes" id="UP000008068">
    <property type="component" value="Unassembled WGS sequence"/>
</dbReference>
<dbReference type="AlphaFoldDB" id="G0NAV0"/>
<dbReference type="STRING" id="135651.G0NAV0"/>
<dbReference type="EMBL" id="GL379855">
    <property type="protein sequence ID" value="EGT56329.1"/>
    <property type="molecule type" value="Genomic_DNA"/>
</dbReference>
<dbReference type="Gene3D" id="3.30.505.10">
    <property type="entry name" value="SH2 domain"/>
    <property type="match status" value="1"/>
</dbReference>
<dbReference type="OrthoDB" id="5794584at2759"/>
<dbReference type="PANTHER" id="PTHR31128:SF9">
    <property type="entry name" value="DUF3444 DOMAIN-CONTAINING PROTEIN-RELATED"/>
    <property type="match status" value="1"/>
</dbReference>
<proteinExistence type="predicted"/>
<dbReference type="PANTHER" id="PTHR31128">
    <property type="entry name" value="PROTEIN CBR-CLEC-135-RELATED"/>
    <property type="match status" value="1"/>
</dbReference>
<organism evidence="3">
    <name type="scientific">Caenorhabditis brenneri</name>
    <name type="common">Nematode worm</name>
    <dbReference type="NCBI Taxonomy" id="135651"/>
    <lineage>
        <taxon>Eukaryota</taxon>
        <taxon>Metazoa</taxon>
        <taxon>Ecdysozoa</taxon>
        <taxon>Nematoda</taxon>
        <taxon>Chromadorea</taxon>
        <taxon>Rhabditida</taxon>
        <taxon>Rhabditina</taxon>
        <taxon>Rhabditomorpha</taxon>
        <taxon>Rhabditoidea</taxon>
        <taxon>Rhabditidae</taxon>
        <taxon>Peloderinae</taxon>
        <taxon>Caenorhabditis</taxon>
    </lineage>
</organism>
<dbReference type="OMA" id="HRHYPIR"/>
<gene>
    <name evidence="2" type="ORF">CAEBREN_00224</name>
</gene>
<dbReference type="InParanoid" id="G0NAV0"/>
<name>G0NAV0_CAEBE</name>
<protein>
    <recommendedName>
        <fullName evidence="4">SH2 domain-containing protein</fullName>
    </recommendedName>
</protein>
<accession>G0NAV0</accession>
<dbReference type="InterPro" id="IPR036860">
    <property type="entry name" value="SH2_dom_sf"/>
</dbReference>
<evidence type="ECO:0000313" key="2">
    <source>
        <dbReference type="EMBL" id="EGT56329.1"/>
    </source>
</evidence>
<reference evidence="3" key="1">
    <citation type="submission" date="2011-07" db="EMBL/GenBank/DDBJ databases">
        <authorList>
            <consortium name="Caenorhabditis brenneri Sequencing and Analysis Consortium"/>
            <person name="Wilson R.K."/>
        </authorList>
    </citation>
    <scope>NUCLEOTIDE SEQUENCE [LARGE SCALE GENOMIC DNA]</scope>
    <source>
        <strain evidence="3">PB2801</strain>
    </source>
</reference>
<evidence type="ECO:0008006" key="4">
    <source>
        <dbReference type="Google" id="ProtNLM"/>
    </source>
</evidence>
<feature type="region of interest" description="Disordered" evidence="1">
    <location>
        <begin position="72"/>
        <end position="102"/>
    </location>
</feature>
<evidence type="ECO:0000313" key="3">
    <source>
        <dbReference type="Proteomes" id="UP000008068"/>
    </source>
</evidence>
<feature type="compositionally biased region" description="Basic residues" evidence="1">
    <location>
        <begin position="85"/>
        <end position="100"/>
    </location>
</feature>
<dbReference type="FunCoup" id="G0NAV0">
    <property type="interactions" value="436"/>
</dbReference>